<sequence>MTEVSPYTDYSDEVLIDLLKKDDSKAFSTIYDRYASLMYQFAYNILQDEEECTDVIQDIFVWFWTNRRHLKISKLKGYLIAAVKYRVLRIISTSRRREAILNTVPFQEVLLIEDPLEIKELKLIIAEFVNTLPPKAQKIFRLSREQYKTNKEIATEMNISEKTVENHMTSILKKLRTYLGKNSFLIFLM</sequence>
<accession>A0ABR7XTE5</accession>
<evidence type="ECO:0000256" key="4">
    <source>
        <dbReference type="ARBA" id="ARBA00023163"/>
    </source>
</evidence>
<keyword evidence="4" id="KW-0804">Transcription</keyword>
<dbReference type="NCBIfam" id="TIGR02937">
    <property type="entry name" value="sigma70-ECF"/>
    <property type="match status" value="1"/>
</dbReference>
<dbReference type="InterPro" id="IPR039425">
    <property type="entry name" value="RNA_pol_sigma-70-like"/>
</dbReference>
<evidence type="ECO:0000313" key="6">
    <source>
        <dbReference type="EMBL" id="MBD1422406.1"/>
    </source>
</evidence>
<evidence type="ECO:0000256" key="1">
    <source>
        <dbReference type="ARBA" id="ARBA00010641"/>
    </source>
</evidence>
<dbReference type="RefSeq" id="WP_190314137.1">
    <property type="nucleotide sequence ID" value="NZ_JACNYL010000003.1"/>
</dbReference>
<reference evidence="6 7" key="1">
    <citation type="submission" date="2020-08" db="EMBL/GenBank/DDBJ databases">
        <title>Sphingobacterium sp. DN00404 isolated from aquaculture water.</title>
        <authorList>
            <person name="Zhang M."/>
        </authorList>
    </citation>
    <scope>NUCLEOTIDE SEQUENCE [LARGE SCALE GENOMIC DNA]</scope>
    <source>
        <strain evidence="6 7">KCTC 42746</strain>
    </source>
</reference>
<dbReference type="Gene3D" id="1.10.1740.10">
    <property type="match status" value="1"/>
</dbReference>
<dbReference type="InterPro" id="IPR013324">
    <property type="entry name" value="RNA_pol_sigma_r3/r4-like"/>
</dbReference>
<dbReference type="Proteomes" id="UP000651112">
    <property type="component" value="Unassembled WGS sequence"/>
</dbReference>
<dbReference type="NCBIfam" id="TIGR02985">
    <property type="entry name" value="Sig70_bacteroi1"/>
    <property type="match status" value="1"/>
</dbReference>
<dbReference type="InterPro" id="IPR013325">
    <property type="entry name" value="RNA_pol_sigma_r2"/>
</dbReference>
<dbReference type="InterPro" id="IPR013249">
    <property type="entry name" value="RNA_pol_sigma70_r4_t2"/>
</dbReference>
<evidence type="ECO:0000259" key="5">
    <source>
        <dbReference type="SMART" id="SM00421"/>
    </source>
</evidence>
<comment type="caution">
    <text evidence="6">The sequence shown here is derived from an EMBL/GenBank/DDBJ whole genome shotgun (WGS) entry which is preliminary data.</text>
</comment>
<dbReference type="InterPro" id="IPR014327">
    <property type="entry name" value="RNA_pol_sigma70_bacteroid"/>
</dbReference>
<dbReference type="PANTHER" id="PTHR43133:SF46">
    <property type="entry name" value="RNA POLYMERASE SIGMA-70 FACTOR ECF SUBFAMILY"/>
    <property type="match status" value="1"/>
</dbReference>
<gene>
    <name evidence="6" type="ORF">H8B21_12590</name>
</gene>
<dbReference type="InterPro" id="IPR007627">
    <property type="entry name" value="RNA_pol_sigma70_r2"/>
</dbReference>
<dbReference type="InterPro" id="IPR036388">
    <property type="entry name" value="WH-like_DNA-bd_sf"/>
</dbReference>
<dbReference type="EMBL" id="JACNYL010000003">
    <property type="protein sequence ID" value="MBD1422406.1"/>
    <property type="molecule type" value="Genomic_DNA"/>
</dbReference>
<comment type="similarity">
    <text evidence="1">Belongs to the sigma-70 factor family. ECF subfamily.</text>
</comment>
<proteinExistence type="inferred from homology"/>
<keyword evidence="7" id="KW-1185">Reference proteome</keyword>
<protein>
    <submittedName>
        <fullName evidence="6">RNA polymerase sigma-70 factor</fullName>
    </submittedName>
</protein>
<name>A0ABR7XTE5_9SPHI</name>
<dbReference type="SUPFAM" id="SSF88946">
    <property type="entry name" value="Sigma2 domain of RNA polymerase sigma factors"/>
    <property type="match status" value="1"/>
</dbReference>
<evidence type="ECO:0000256" key="3">
    <source>
        <dbReference type="ARBA" id="ARBA00023082"/>
    </source>
</evidence>
<dbReference type="InterPro" id="IPR014284">
    <property type="entry name" value="RNA_pol_sigma-70_dom"/>
</dbReference>
<dbReference type="InterPro" id="IPR000792">
    <property type="entry name" value="Tscrpt_reg_LuxR_C"/>
</dbReference>
<keyword evidence="3" id="KW-0731">Sigma factor</keyword>
<dbReference type="Gene3D" id="1.10.10.10">
    <property type="entry name" value="Winged helix-like DNA-binding domain superfamily/Winged helix DNA-binding domain"/>
    <property type="match status" value="1"/>
</dbReference>
<evidence type="ECO:0000256" key="2">
    <source>
        <dbReference type="ARBA" id="ARBA00023015"/>
    </source>
</evidence>
<organism evidence="6 7">
    <name type="scientific">Sphingobacterium chuzhouense</name>
    <dbReference type="NCBI Taxonomy" id="1742264"/>
    <lineage>
        <taxon>Bacteria</taxon>
        <taxon>Pseudomonadati</taxon>
        <taxon>Bacteroidota</taxon>
        <taxon>Sphingobacteriia</taxon>
        <taxon>Sphingobacteriales</taxon>
        <taxon>Sphingobacteriaceae</taxon>
        <taxon>Sphingobacterium</taxon>
    </lineage>
</organism>
<dbReference type="SMART" id="SM00421">
    <property type="entry name" value="HTH_LUXR"/>
    <property type="match status" value="1"/>
</dbReference>
<dbReference type="PANTHER" id="PTHR43133">
    <property type="entry name" value="RNA POLYMERASE ECF-TYPE SIGMA FACTO"/>
    <property type="match status" value="1"/>
</dbReference>
<dbReference type="PRINTS" id="PR00038">
    <property type="entry name" value="HTHLUXR"/>
</dbReference>
<dbReference type="Pfam" id="PF04542">
    <property type="entry name" value="Sigma70_r2"/>
    <property type="match status" value="1"/>
</dbReference>
<keyword evidence="2" id="KW-0805">Transcription regulation</keyword>
<dbReference type="Pfam" id="PF08281">
    <property type="entry name" value="Sigma70_r4_2"/>
    <property type="match status" value="1"/>
</dbReference>
<dbReference type="CDD" id="cd06170">
    <property type="entry name" value="LuxR_C_like"/>
    <property type="match status" value="1"/>
</dbReference>
<feature type="domain" description="HTH luxR-type" evidence="5">
    <location>
        <begin position="129"/>
        <end position="189"/>
    </location>
</feature>
<dbReference type="SUPFAM" id="SSF88659">
    <property type="entry name" value="Sigma3 and sigma4 domains of RNA polymerase sigma factors"/>
    <property type="match status" value="1"/>
</dbReference>
<evidence type="ECO:0000313" key="7">
    <source>
        <dbReference type="Proteomes" id="UP000651112"/>
    </source>
</evidence>